<evidence type="ECO:0000256" key="4">
    <source>
        <dbReference type="ARBA" id="ARBA00022737"/>
    </source>
</evidence>
<dbReference type="UniPathway" id="UPA00354"/>
<dbReference type="PANTHER" id="PTHR12697:SF5">
    <property type="entry name" value="DEOXYHYPUSINE HYDROXYLASE"/>
    <property type="match status" value="1"/>
</dbReference>
<protein>
    <recommendedName>
        <fullName evidence="9">Deoxyhypusine hydroxylase</fullName>
        <shortName evidence="9">DOHH</shortName>
        <ecNumber evidence="9">1.14.99.29</ecNumber>
    </recommendedName>
    <alternativeName>
        <fullName evidence="9">Deoxyhypusine dioxygenase</fullName>
    </alternativeName>
    <alternativeName>
        <fullName evidence="9">Deoxyhypusine monooxygenase</fullName>
    </alternativeName>
</protein>
<evidence type="ECO:0000256" key="6">
    <source>
        <dbReference type="ARBA" id="ARBA00023004"/>
    </source>
</evidence>
<dbReference type="AlphaFoldDB" id="T0MJD3"/>
<feature type="binding site" evidence="9">
    <location>
        <position position="195"/>
    </location>
    <ligand>
        <name>Fe cation</name>
        <dbReference type="ChEBI" id="CHEBI:24875"/>
        <label>2</label>
    </ligand>
</feature>
<evidence type="ECO:0000313" key="11">
    <source>
        <dbReference type="Proteomes" id="UP000053780"/>
    </source>
</evidence>
<keyword evidence="4" id="KW-0677">Repeat</keyword>
<keyword evidence="9" id="KW-0963">Cytoplasm</keyword>
<dbReference type="InterPro" id="IPR011989">
    <property type="entry name" value="ARM-like"/>
</dbReference>
<accession>T0MJD3</accession>
<comment type="function">
    <text evidence="9">Catalyzes the hydroxylation of the N(6)-(4-aminobutyl)-L-lysine intermediate to form hypusine, an essential post-translational modification only found in mature eIF-5A factor.</text>
</comment>
<keyword evidence="3 9" id="KW-0479">Metal-binding</keyword>
<evidence type="ECO:0000256" key="8">
    <source>
        <dbReference type="ARBA" id="ARBA00023256"/>
    </source>
</evidence>
<dbReference type="GO" id="GO:0019135">
    <property type="term" value="F:deoxyhypusine monooxygenase activity"/>
    <property type="evidence" value="ECO:0007669"/>
    <property type="project" value="UniProtKB-UniRule"/>
</dbReference>
<feature type="binding site" evidence="9">
    <location>
        <position position="228"/>
    </location>
    <ligand>
        <name>Fe cation</name>
        <dbReference type="ChEBI" id="CHEBI:24875"/>
        <label>2</label>
    </ligand>
</feature>
<evidence type="ECO:0000256" key="2">
    <source>
        <dbReference type="ARBA" id="ARBA00005041"/>
    </source>
</evidence>
<feature type="binding site" evidence="9">
    <location>
        <position position="86"/>
    </location>
    <ligand>
        <name>Fe cation</name>
        <dbReference type="ChEBI" id="CHEBI:24875"/>
        <label>1</label>
    </ligand>
</feature>
<evidence type="ECO:0000256" key="5">
    <source>
        <dbReference type="ARBA" id="ARBA00023002"/>
    </source>
</evidence>
<keyword evidence="8 9" id="KW-0386">Hypusine biosynthesis</keyword>
<dbReference type="EMBL" id="KE647183">
    <property type="protein sequence ID" value="EQB61045.1"/>
    <property type="molecule type" value="Genomic_DNA"/>
</dbReference>
<dbReference type="Pfam" id="PF03130">
    <property type="entry name" value="HEAT_PBS"/>
    <property type="match status" value="1"/>
</dbReference>
<dbReference type="InterPro" id="IPR004155">
    <property type="entry name" value="PBS_lyase_HEAT"/>
</dbReference>
<keyword evidence="5 9" id="KW-0560">Oxidoreductase</keyword>
<dbReference type="Proteomes" id="UP000053780">
    <property type="component" value="Unassembled WGS sequence"/>
</dbReference>
<comment type="cofactor">
    <cofactor evidence="9">
        <name>Fe(2+)</name>
        <dbReference type="ChEBI" id="CHEBI:29033"/>
    </cofactor>
    <text evidence="9">Binds 2 Fe(2+) ions per subunit.</text>
</comment>
<sequence length="281" mass="32165">MNIEKASNIIKDDTQKISDRMRALFYLRNEETDTSSLFIEQAFDSTSVLLKHEAAYVLGQMRREVSIPKLIDVLLNKNEDEIVRHEAGEALGNYNTRNDIVNALEIGTKDGSIPVRETCFLALKNLNSNYVSPYGSRDPAKSRNFSFEEACFVFLNSNDLYERYQAMFFLRNLNNDEAVKILGQGFKDTSSLFKHEISFVFGQMKNIKSVPFLIEMMEKENEHGMVRHECAEALGIIGTKECLCELIKYKNSECDILRESVEVAMDLHGYINSKESEYCVV</sequence>
<reference evidence="10 11" key="1">
    <citation type="journal article" date="2013" name="BMC Genomics">
        <title>Genome sequencing and comparative genomics of honey bee microsporidia, Nosema apis reveal novel insights into host-parasite interactions.</title>
        <authorList>
            <person name="Chen Yp."/>
            <person name="Pettis J.S."/>
            <person name="Zhao Y."/>
            <person name="Liu X."/>
            <person name="Tallon L.J."/>
            <person name="Sadzewicz L.D."/>
            <person name="Li R."/>
            <person name="Zheng H."/>
            <person name="Huang S."/>
            <person name="Zhang X."/>
            <person name="Hamilton M.C."/>
            <person name="Pernal S.F."/>
            <person name="Melathopoulos A.P."/>
            <person name="Yan X."/>
            <person name="Evans J.D."/>
        </authorList>
    </citation>
    <scope>NUCLEOTIDE SEQUENCE [LARGE SCALE GENOMIC DNA]</scope>
    <source>
        <strain evidence="10 11">BRL 01</strain>
    </source>
</reference>
<keyword evidence="7 9" id="KW-0503">Monooxygenase</keyword>
<organism evidence="10 11">
    <name type="scientific">Vairimorpha apis BRL 01</name>
    <dbReference type="NCBI Taxonomy" id="1037528"/>
    <lineage>
        <taxon>Eukaryota</taxon>
        <taxon>Fungi</taxon>
        <taxon>Fungi incertae sedis</taxon>
        <taxon>Microsporidia</taxon>
        <taxon>Nosematidae</taxon>
        <taxon>Vairimorpha</taxon>
    </lineage>
</organism>
<dbReference type="InterPro" id="IPR016024">
    <property type="entry name" value="ARM-type_fold"/>
</dbReference>
<comment type="similarity">
    <text evidence="9">Belongs to the deoxyhypusine hydroxylase family.</text>
</comment>
<keyword evidence="11" id="KW-1185">Reference proteome</keyword>
<comment type="pathway">
    <text evidence="2 9">Protein modification; eIF5A hypusination.</text>
</comment>
<feature type="binding site" evidence="9">
    <location>
        <position position="52"/>
    </location>
    <ligand>
        <name>Fe cation</name>
        <dbReference type="ChEBI" id="CHEBI:24875"/>
        <label>1</label>
    </ligand>
</feature>
<comment type="subcellular location">
    <subcellularLocation>
        <location evidence="9">Cytoplasm</location>
    </subcellularLocation>
    <subcellularLocation>
        <location evidence="9">Nucleus</location>
    </subcellularLocation>
</comment>
<evidence type="ECO:0000313" key="10">
    <source>
        <dbReference type="EMBL" id="EQB61045.1"/>
    </source>
</evidence>
<gene>
    <name evidence="9" type="primary">LIA1</name>
    <name evidence="10" type="ORF">NAPIS_ORF01382</name>
</gene>
<evidence type="ECO:0000256" key="9">
    <source>
        <dbReference type="HAMAP-Rule" id="MF_03101"/>
    </source>
</evidence>
<dbReference type="SMART" id="SM00567">
    <property type="entry name" value="EZ_HEAT"/>
    <property type="match status" value="6"/>
</dbReference>
<evidence type="ECO:0000256" key="1">
    <source>
        <dbReference type="ARBA" id="ARBA00000068"/>
    </source>
</evidence>
<dbReference type="InterPro" id="IPR027517">
    <property type="entry name" value="Deoxyhypusine_hydroxylase"/>
</dbReference>
<dbReference type="Pfam" id="PF13646">
    <property type="entry name" value="HEAT_2"/>
    <property type="match status" value="1"/>
</dbReference>
<dbReference type="GO" id="GO:0005634">
    <property type="term" value="C:nucleus"/>
    <property type="evidence" value="ECO:0007669"/>
    <property type="project" value="UniProtKB-SubCell"/>
</dbReference>
<keyword evidence="6 9" id="KW-0408">Iron</keyword>
<keyword evidence="9" id="KW-0539">Nucleus</keyword>
<dbReference type="GO" id="GO:0046872">
    <property type="term" value="F:metal ion binding"/>
    <property type="evidence" value="ECO:0007669"/>
    <property type="project" value="UniProtKB-KW"/>
</dbReference>
<feature type="binding site" evidence="9">
    <location>
        <position position="229"/>
    </location>
    <ligand>
        <name>Fe cation</name>
        <dbReference type="ChEBI" id="CHEBI:24875"/>
        <label>2</label>
    </ligand>
</feature>
<evidence type="ECO:0000256" key="7">
    <source>
        <dbReference type="ARBA" id="ARBA00023033"/>
    </source>
</evidence>
<dbReference type="OrthoDB" id="421002at2759"/>
<dbReference type="HOGENOM" id="CLU_053974_0_0_1"/>
<feature type="binding site" evidence="9">
    <location>
        <position position="53"/>
    </location>
    <ligand>
        <name>Fe cation</name>
        <dbReference type="ChEBI" id="CHEBI:24875"/>
        <label>1</label>
    </ligand>
</feature>
<dbReference type="SUPFAM" id="SSF48371">
    <property type="entry name" value="ARM repeat"/>
    <property type="match status" value="1"/>
</dbReference>
<proteinExistence type="inferred from homology"/>
<dbReference type="EC" id="1.14.99.29" evidence="9"/>
<dbReference type="PANTHER" id="PTHR12697">
    <property type="entry name" value="PBS LYASE HEAT-LIKE PROTEIN"/>
    <property type="match status" value="1"/>
</dbReference>
<name>T0MJD3_9MICR</name>
<feature type="binding site" evidence="9">
    <location>
        <position position="196"/>
    </location>
    <ligand>
        <name>Fe cation</name>
        <dbReference type="ChEBI" id="CHEBI:24875"/>
        <label>2</label>
    </ligand>
</feature>
<dbReference type="HAMAP" id="MF_03101">
    <property type="entry name" value="Deoxyhypusine_hydroxylase"/>
    <property type="match status" value="1"/>
</dbReference>
<feature type="binding site" evidence="9">
    <location>
        <position position="85"/>
    </location>
    <ligand>
        <name>Fe cation</name>
        <dbReference type="ChEBI" id="CHEBI:24875"/>
        <label>1</label>
    </ligand>
</feature>
<comment type="catalytic activity">
    <reaction evidence="1 9">
        <text>[eIF5A protein]-deoxyhypusine + AH2 + O2 = [eIF5A protein]-hypusine + A + H2O</text>
        <dbReference type="Rhea" id="RHEA:14101"/>
        <dbReference type="Rhea" id="RHEA-COMP:10144"/>
        <dbReference type="Rhea" id="RHEA-COMP:12592"/>
        <dbReference type="ChEBI" id="CHEBI:13193"/>
        <dbReference type="ChEBI" id="CHEBI:15377"/>
        <dbReference type="ChEBI" id="CHEBI:15379"/>
        <dbReference type="ChEBI" id="CHEBI:17499"/>
        <dbReference type="ChEBI" id="CHEBI:82657"/>
        <dbReference type="ChEBI" id="CHEBI:91175"/>
        <dbReference type="EC" id="1.14.99.29"/>
    </reaction>
</comment>
<evidence type="ECO:0000256" key="3">
    <source>
        <dbReference type="ARBA" id="ARBA00022723"/>
    </source>
</evidence>
<dbReference type="VEuPathDB" id="MicrosporidiaDB:NAPIS_ORF01382"/>
<dbReference type="Gene3D" id="1.25.10.10">
    <property type="entry name" value="Leucine-rich Repeat Variant"/>
    <property type="match status" value="1"/>
</dbReference>
<dbReference type="GO" id="GO:0005737">
    <property type="term" value="C:cytoplasm"/>
    <property type="evidence" value="ECO:0007669"/>
    <property type="project" value="UniProtKB-SubCell"/>
</dbReference>